<protein>
    <recommendedName>
        <fullName evidence="1">KIB1-4 beta-propeller domain-containing protein</fullName>
    </recommendedName>
</protein>
<evidence type="ECO:0000313" key="2">
    <source>
        <dbReference type="EMBL" id="CAH2051431.1"/>
    </source>
</evidence>
<feature type="domain" description="KIB1-4 beta-propeller" evidence="1">
    <location>
        <begin position="9"/>
        <end position="202"/>
    </location>
</feature>
<sequence>MTLNYVGTCLAFSAAPTSSSCVVISCKQVADVVIDTWRPGESAWTTHRFKKCEPSWLWGPGEPAGATHFKNCEPSCHRYWTKCVFSNGVFYCLSTCGHLGVFDPREATWNLLPVKQCRAFLPDYFCFVTPVHLTEHEGDIFAIYTHQDNSNPTVFKLNMEQNVWDEKRDLGGLTVFTSASASFIRSGLSPEVRNRVYPSLADTNGKYYSLGDGRSSNPPPSPSLARCVAWV</sequence>
<accession>A0AAU9RU67</accession>
<gene>
    <name evidence="2" type="ORF">TAV2_LOCUS11096</name>
</gene>
<dbReference type="Proteomes" id="UP000836841">
    <property type="component" value="Chromosome 3"/>
</dbReference>
<dbReference type="InterPro" id="IPR005174">
    <property type="entry name" value="KIB1-4_b-propeller"/>
</dbReference>
<proteinExistence type="predicted"/>
<organism evidence="2 3">
    <name type="scientific">Thlaspi arvense</name>
    <name type="common">Field penny-cress</name>
    <dbReference type="NCBI Taxonomy" id="13288"/>
    <lineage>
        <taxon>Eukaryota</taxon>
        <taxon>Viridiplantae</taxon>
        <taxon>Streptophyta</taxon>
        <taxon>Embryophyta</taxon>
        <taxon>Tracheophyta</taxon>
        <taxon>Spermatophyta</taxon>
        <taxon>Magnoliopsida</taxon>
        <taxon>eudicotyledons</taxon>
        <taxon>Gunneridae</taxon>
        <taxon>Pentapetalae</taxon>
        <taxon>rosids</taxon>
        <taxon>malvids</taxon>
        <taxon>Brassicales</taxon>
        <taxon>Brassicaceae</taxon>
        <taxon>Thlaspideae</taxon>
        <taxon>Thlaspi</taxon>
    </lineage>
</organism>
<dbReference type="PANTHER" id="PTHR33127:SF5">
    <property type="entry name" value="TRANSMEMBRANE PROTEIN"/>
    <property type="match status" value="1"/>
</dbReference>
<name>A0AAU9RU67_THLAR</name>
<dbReference type="Pfam" id="PF03478">
    <property type="entry name" value="Beta-prop_KIB1-4"/>
    <property type="match status" value="1"/>
</dbReference>
<keyword evidence="3" id="KW-1185">Reference proteome</keyword>
<dbReference type="InterPro" id="IPR015915">
    <property type="entry name" value="Kelch-typ_b-propeller"/>
</dbReference>
<dbReference type="PANTHER" id="PTHR33127">
    <property type="entry name" value="TRANSMEMBRANE PROTEIN"/>
    <property type="match status" value="1"/>
</dbReference>
<reference evidence="2 3" key="1">
    <citation type="submission" date="2022-03" db="EMBL/GenBank/DDBJ databases">
        <authorList>
            <person name="Nunn A."/>
            <person name="Chopra R."/>
            <person name="Nunn A."/>
            <person name="Contreras Garrido A."/>
        </authorList>
    </citation>
    <scope>NUCLEOTIDE SEQUENCE [LARGE SCALE GENOMIC DNA]</scope>
</reference>
<evidence type="ECO:0000313" key="3">
    <source>
        <dbReference type="Proteomes" id="UP000836841"/>
    </source>
</evidence>
<dbReference type="AlphaFoldDB" id="A0AAU9RU67"/>
<evidence type="ECO:0000259" key="1">
    <source>
        <dbReference type="Pfam" id="PF03478"/>
    </source>
</evidence>
<dbReference type="SUPFAM" id="SSF117281">
    <property type="entry name" value="Kelch motif"/>
    <property type="match status" value="1"/>
</dbReference>
<dbReference type="EMBL" id="OU466859">
    <property type="protein sequence ID" value="CAH2051431.1"/>
    <property type="molecule type" value="Genomic_DNA"/>
</dbReference>